<proteinExistence type="predicted"/>
<dbReference type="EMBL" id="JBHSPR010000032">
    <property type="protein sequence ID" value="MFC6020437.1"/>
    <property type="molecule type" value="Genomic_DNA"/>
</dbReference>
<name>A0ABW1KGW9_9ACTN</name>
<dbReference type="RefSeq" id="WP_377427625.1">
    <property type="nucleotide sequence ID" value="NZ_JBHSPR010000032.1"/>
</dbReference>
<gene>
    <name evidence="2" type="ORF">ACFP2T_30240</name>
</gene>
<comment type="caution">
    <text evidence="2">The sequence shown here is derived from an EMBL/GenBank/DDBJ whole genome shotgun (WGS) entry which is preliminary data.</text>
</comment>
<keyword evidence="3" id="KW-1185">Reference proteome</keyword>
<reference evidence="3" key="1">
    <citation type="journal article" date="2019" name="Int. J. Syst. Evol. Microbiol.">
        <title>The Global Catalogue of Microorganisms (GCM) 10K type strain sequencing project: providing services to taxonomists for standard genome sequencing and annotation.</title>
        <authorList>
            <consortium name="The Broad Institute Genomics Platform"/>
            <consortium name="The Broad Institute Genome Sequencing Center for Infectious Disease"/>
            <person name="Wu L."/>
            <person name="Ma J."/>
        </authorList>
    </citation>
    <scope>NUCLEOTIDE SEQUENCE [LARGE SCALE GENOMIC DNA]</scope>
    <source>
        <strain evidence="3">ZS-35-S2</strain>
    </source>
</reference>
<feature type="compositionally biased region" description="Basic and acidic residues" evidence="1">
    <location>
        <begin position="57"/>
        <end position="66"/>
    </location>
</feature>
<protein>
    <recommendedName>
        <fullName evidence="4">SPOR domain-containing protein</fullName>
    </recommendedName>
</protein>
<evidence type="ECO:0000256" key="1">
    <source>
        <dbReference type="SAM" id="MobiDB-lite"/>
    </source>
</evidence>
<evidence type="ECO:0000313" key="2">
    <source>
        <dbReference type="EMBL" id="MFC6020437.1"/>
    </source>
</evidence>
<evidence type="ECO:0008006" key="4">
    <source>
        <dbReference type="Google" id="ProtNLM"/>
    </source>
</evidence>
<accession>A0ABW1KGW9</accession>
<feature type="region of interest" description="Disordered" evidence="1">
    <location>
        <begin position="42"/>
        <end position="66"/>
    </location>
</feature>
<dbReference type="Proteomes" id="UP001596203">
    <property type="component" value="Unassembled WGS sequence"/>
</dbReference>
<sequence length="66" mass="7196">MSDSNGQWTLTVYRDGVPEPVSFATEDDARDAARQLERDGWANGIPDTLTSPAGETVWHRPHDAAG</sequence>
<organism evidence="2 3">
    <name type="scientific">Plantactinospora solaniradicis</name>
    <dbReference type="NCBI Taxonomy" id="1723736"/>
    <lineage>
        <taxon>Bacteria</taxon>
        <taxon>Bacillati</taxon>
        <taxon>Actinomycetota</taxon>
        <taxon>Actinomycetes</taxon>
        <taxon>Micromonosporales</taxon>
        <taxon>Micromonosporaceae</taxon>
        <taxon>Plantactinospora</taxon>
    </lineage>
</organism>
<evidence type="ECO:0000313" key="3">
    <source>
        <dbReference type="Proteomes" id="UP001596203"/>
    </source>
</evidence>